<sequence length="168" mass="18274">MCSAAASTGCFTRNLARCGLFSTALCYYTIRTVAAATFFAVGNSSFSLHPIRSTTRRSISTPLPPSASLLLSPVSPRPWHSITTPLPSSASLLLSPASPEPWHSITTPDPSYASLLRSPASPWCRKETVSKSSDYQMYNVRPLIMRHTIYVNLEVIMFCSAHTTSSIS</sequence>
<reference evidence="1" key="1">
    <citation type="submission" date="2021-08" db="EMBL/GenBank/DDBJ databases">
        <title>WGS assembly of Ceratopteris richardii.</title>
        <authorList>
            <person name="Marchant D.B."/>
            <person name="Chen G."/>
            <person name="Jenkins J."/>
            <person name="Shu S."/>
            <person name="Leebens-Mack J."/>
            <person name="Grimwood J."/>
            <person name="Schmutz J."/>
            <person name="Soltis P."/>
            <person name="Soltis D."/>
            <person name="Chen Z.-H."/>
        </authorList>
    </citation>
    <scope>NUCLEOTIDE SEQUENCE</scope>
    <source>
        <strain evidence="1">Whitten #5841</strain>
        <tissue evidence="1">Leaf</tissue>
    </source>
</reference>
<keyword evidence="2" id="KW-1185">Reference proteome</keyword>
<evidence type="ECO:0000313" key="2">
    <source>
        <dbReference type="Proteomes" id="UP000825935"/>
    </source>
</evidence>
<proteinExistence type="predicted"/>
<evidence type="ECO:0000313" key="1">
    <source>
        <dbReference type="EMBL" id="KAH7331155.1"/>
    </source>
</evidence>
<organism evidence="1 2">
    <name type="scientific">Ceratopteris richardii</name>
    <name type="common">Triangle waterfern</name>
    <dbReference type="NCBI Taxonomy" id="49495"/>
    <lineage>
        <taxon>Eukaryota</taxon>
        <taxon>Viridiplantae</taxon>
        <taxon>Streptophyta</taxon>
        <taxon>Embryophyta</taxon>
        <taxon>Tracheophyta</taxon>
        <taxon>Polypodiopsida</taxon>
        <taxon>Polypodiidae</taxon>
        <taxon>Polypodiales</taxon>
        <taxon>Pteridineae</taxon>
        <taxon>Pteridaceae</taxon>
        <taxon>Parkerioideae</taxon>
        <taxon>Ceratopteris</taxon>
    </lineage>
</organism>
<comment type="caution">
    <text evidence="1">The sequence shown here is derived from an EMBL/GenBank/DDBJ whole genome shotgun (WGS) entry which is preliminary data.</text>
</comment>
<dbReference type="AlphaFoldDB" id="A0A8T2SGI7"/>
<gene>
    <name evidence="1" type="ORF">KP509_20G017500</name>
</gene>
<accession>A0A8T2SGI7</accession>
<protein>
    <submittedName>
        <fullName evidence="1">Uncharacterized protein</fullName>
    </submittedName>
</protein>
<dbReference type="EMBL" id="CM035425">
    <property type="protein sequence ID" value="KAH7331155.1"/>
    <property type="molecule type" value="Genomic_DNA"/>
</dbReference>
<name>A0A8T2SGI7_CERRI</name>
<dbReference type="Proteomes" id="UP000825935">
    <property type="component" value="Chromosome 20"/>
</dbReference>